<dbReference type="PANTHER" id="PTHR13939:SF0">
    <property type="entry name" value="NMN AMIDOHYDROLASE-LIKE PROTEIN YFAY"/>
    <property type="match status" value="1"/>
</dbReference>
<dbReference type="SUPFAM" id="SSF53218">
    <property type="entry name" value="Molybdenum cofactor biosynthesis proteins"/>
    <property type="match status" value="1"/>
</dbReference>
<dbReference type="AlphaFoldDB" id="A0A974XMF7"/>
<feature type="domain" description="MoaB/Mog" evidence="2">
    <location>
        <begin position="4"/>
        <end position="170"/>
    </location>
</feature>
<dbReference type="SUPFAM" id="SSF142433">
    <property type="entry name" value="CinA-like"/>
    <property type="match status" value="1"/>
</dbReference>
<dbReference type="Gene3D" id="3.40.980.10">
    <property type="entry name" value="MoaB/Mog-like domain"/>
    <property type="match status" value="1"/>
</dbReference>
<dbReference type="EMBL" id="CP071444">
    <property type="protein sequence ID" value="QSX08611.1"/>
    <property type="molecule type" value="Genomic_DNA"/>
</dbReference>
<sequence length="411" mass="45316">MRGEIINVGTEILIGDILNSNAQYISRELSRIGISIYYHTTVGDNPTRLQQVLQQAKERSDLVVLTGGLGPTQDDLTKESVAELFGLDMILHEESKVKIQGFFQRISAEMTQNNLKQAYMPEGARIIPNDNGTAPGILLEKDNKIFILLPGPPRELIPMFRDFCIPYLQDKSPIKFYSRYYKISGLGESALEDRLLDIIDGQTNPTIATYAKPGEVMLRITANGNTSEEATKLLDEMDHQVMDRIGSWVYAKEDLSLHEVVASMLMEKDCSISVAESCTGGLIAAKLTEIPGISSIFHSGIVCYSNASKSDYLGVKEETLEKYGAVSRECAMEMLAGLLKNNKTKIAVATTGIAGPGGGSEEKPVGLVFVGIAYKGKMEVHEVRLHGNRQQIQERSANMAFNMVRKMLEND</sequence>
<dbReference type="InterPro" id="IPR036653">
    <property type="entry name" value="CinA-like_C"/>
</dbReference>
<evidence type="ECO:0000256" key="1">
    <source>
        <dbReference type="HAMAP-Rule" id="MF_00226"/>
    </source>
</evidence>
<dbReference type="Gene3D" id="3.90.950.20">
    <property type="entry name" value="CinA-like"/>
    <property type="match status" value="1"/>
</dbReference>
<dbReference type="SMART" id="SM00852">
    <property type="entry name" value="MoCF_biosynth"/>
    <property type="match status" value="1"/>
</dbReference>
<evidence type="ECO:0000259" key="2">
    <source>
        <dbReference type="SMART" id="SM00852"/>
    </source>
</evidence>
<dbReference type="NCBIfam" id="NF001813">
    <property type="entry name" value="PRK00549.1"/>
    <property type="match status" value="1"/>
</dbReference>
<accession>A0A974XMF7</accession>
<dbReference type="NCBIfam" id="TIGR00200">
    <property type="entry name" value="cinA_nterm"/>
    <property type="match status" value="1"/>
</dbReference>
<dbReference type="InterPro" id="IPR001453">
    <property type="entry name" value="MoaB/Mog_dom"/>
</dbReference>
<dbReference type="Gene3D" id="3.30.70.2860">
    <property type="match status" value="1"/>
</dbReference>
<reference evidence="3" key="1">
    <citation type="submission" date="2021-03" db="EMBL/GenBank/DDBJ databases">
        <title>Alkalibacter marinus sp. nov., isolated from tidal flat sediment.</title>
        <authorList>
            <person name="Namirimu T."/>
            <person name="Yang J.-A."/>
            <person name="Yang S.-H."/>
            <person name="Kim Y.-J."/>
            <person name="Kwon K.K."/>
        </authorList>
    </citation>
    <scope>NUCLEOTIDE SEQUENCE</scope>
    <source>
        <strain evidence="3">ES005</strain>
    </source>
</reference>
<dbReference type="Pfam" id="PF18146">
    <property type="entry name" value="CinA_KH"/>
    <property type="match status" value="1"/>
</dbReference>
<proteinExistence type="inferred from homology"/>
<dbReference type="InterPro" id="IPR008136">
    <property type="entry name" value="CinA_C"/>
</dbReference>
<dbReference type="NCBIfam" id="TIGR00177">
    <property type="entry name" value="molyb_syn"/>
    <property type="match status" value="1"/>
</dbReference>
<dbReference type="KEGG" id="alka:J0B03_00515"/>
<dbReference type="PANTHER" id="PTHR13939">
    <property type="entry name" value="NICOTINAMIDE-NUCLEOTIDE AMIDOHYDROLASE PNCC"/>
    <property type="match status" value="1"/>
</dbReference>
<organism evidence="3 4">
    <name type="scientific">Alkalibacter rhizosphaerae</name>
    <dbReference type="NCBI Taxonomy" id="2815577"/>
    <lineage>
        <taxon>Bacteria</taxon>
        <taxon>Bacillati</taxon>
        <taxon>Bacillota</taxon>
        <taxon>Clostridia</taxon>
        <taxon>Eubacteriales</taxon>
        <taxon>Eubacteriaceae</taxon>
        <taxon>Alkalibacter</taxon>
    </lineage>
</organism>
<name>A0A974XMF7_9FIRM</name>
<dbReference type="CDD" id="cd00885">
    <property type="entry name" value="cinA"/>
    <property type="match status" value="1"/>
</dbReference>
<dbReference type="InterPro" id="IPR036425">
    <property type="entry name" value="MoaB/Mog-like_dom_sf"/>
</dbReference>
<dbReference type="RefSeq" id="WP_207299952.1">
    <property type="nucleotide sequence ID" value="NZ_CP071444.1"/>
</dbReference>
<dbReference type="HAMAP" id="MF_00226_B">
    <property type="entry name" value="CinA_B"/>
    <property type="match status" value="1"/>
</dbReference>
<dbReference type="Pfam" id="PF00994">
    <property type="entry name" value="MoCF_biosynth"/>
    <property type="match status" value="1"/>
</dbReference>
<protein>
    <recommendedName>
        <fullName evidence="1">Putative competence-damage inducible protein</fullName>
    </recommendedName>
</protein>
<dbReference type="InterPro" id="IPR041424">
    <property type="entry name" value="CinA_KH"/>
</dbReference>
<comment type="similarity">
    <text evidence="1">Belongs to the CinA family.</text>
</comment>
<dbReference type="InterPro" id="IPR050101">
    <property type="entry name" value="CinA"/>
</dbReference>
<dbReference type="NCBIfam" id="TIGR00199">
    <property type="entry name" value="PncC_domain"/>
    <property type="match status" value="1"/>
</dbReference>
<keyword evidence="4" id="KW-1185">Reference proteome</keyword>
<dbReference type="PIRSF" id="PIRSF006728">
    <property type="entry name" value="CinA"/>
    <property type="match status" value="1"/>
</dbReference>
<evidence type="ECO:0000313" key="4">
    <source>
        <dbReference type="Proteomes" id="UP000663499"/>
    </source>
</evidence>
<dbReference type="InterPro" id="IPR008135">
    <property type="entry name" value="Competence-induced_CinA"/>
</dbReference>
<dbReference type="Proteomes" id="UP000663499">
    <property type="component" value="Chromosome"/>
</dbReference>
<gene>
    <name evidence="1" type="primary">cinA</name>
    <name evidence="3" type="ORF">J0B03_00515</name>
</gene>
<evidence type="ECO:0000313" key="3">
    <source>
        <dbReference type="EMBL" id="QSX08611.1"/>
    </source>
</evidence>
<dbReference type="Pfam" id="PF02464">
    <property type="entry name" value="CinA"/>
    <property type="match status" value="1"/>
</dbReference>